<sequence length="452" mass="51864">METNLILDVSYFWEEWLKITIVLQRPAVQVQLLAIALSIILVWFISRWLWYQFCQRFPKSSQFCQQNSQLYWQQCGAALFHYLIPPLLCLLIVNLLKIVFFHQGLFLGYLTDSIKLLGIYCFYRIFLIFLYTLFDRVKVKYYHHRFFAPLFFIFILTKIINIFTNLETLSQISLIKLFGDSVTLATVFITLGGLYFWIVGCLLLEELLFCIFSFKINNNPKIIQAISLILRYFLIGLGIVLIFGYVGVSSTAIAAITGGLSVGIGFGLKEVISNFVSGIWLLFEGALKPEDIISIDNEMSQVKKLGIRATTVQVIRDNSEKIIPNQVFFIQDITTFTGSNSLICCSLIVGASYQCNPDRVLGILLKVADSNEKILKSPNPIAFAINFGESSIDFELRFWIDNPLSKKIVTSNLICEIWQTFKENNIEIPYPQRDLHIRNGTQENNSEFLERT</sequence>
<keyword evidence="3" id="KW-1003">Cell membrane</keyword>
<keyword evidence="4" id="KW-0472">Membrane</keyword>
<dbReference type="InterPro" id="IPR011066">
    <property type="entry name" value="MscS_channel_C_sf"/>
</dbReference>
<dbReference type="SUPFAM" id="SSF50182">
    <property type="entry name" value="Sm-like ribonucleoproteins"/>
    <property type="match status" value="1"/>
</dbReference>
<proteinExistence type="inferred from homology"/>
<keyword evidence="4" id="KW-1133">Transmembrane helix</keyword>
<dbReference type="EMBL" id="BDQK01000014">
    <property type="protein sequence ID" value="GBF81881.1"/>
    <property type="molecule type" value="Genomic_DNA"/>
</dbReference>
<evidence type="ECO:0000256" key="2">
    <source>
        <dbReference type="ARBA" id="ARBA00008017"/>
    </source>
</evidence>
<dbReference type="SUPFAM" id="SSF82861">
    <property type="entry name" value="Mechanosensitive channel protein MscS (YggB), transmembrane region"/>
    <property type="match status" value="1"/>
</dbReference>
<dbReference type="PANTHER" id="PTHR30347">
    <property type="entry name" value="POTASSIUM CHANNEL RELATED"/>
    <property type="match status" value="1"/>
</dbReference>
<dbReference type="Pfam" id="PF00924">
    <property type="entry name" value="MS_channel_2nd"/>
    <property type="match status" value="1"/>
</dbReference>
<dbReference type="SUPFAM" id="SSF82689">
    <property type="entry name" value="Mechanosensitive channel protein MscS (YggB), C-terminal domain"/>
    <property type="match status" value="1"/>
</dbReference>
<gene>
    <name evidence="8" type="ORF">AsFPU1_3303</name>
</gene>
<feature type="domain" description="Mechanosensitive ion channel transmembrane helices 2/3" evidence="7">
    <location>
        <begin position="229"/>
        <end position="269"/>
    </location>
</feature>
<dbReference type="Pfam" id="PF21088">
    <property type="entry name" value="MS_channel_1st"/>
    <property type="match status" value="1"/>
</dbReference>
<feature type="transmembrane region" description="Helical" evidence="4">
    <location>
        <begin position="146"/>
        <end position="164"/>
    </location>
</feature>
<dbReference type="OrthoDB" id="9809206at2"/>
<feature type="transmembrane region" description="Helical" evidence="4">
    <location>
        <begin position="71"/>
        <end position="96"/>
    </location>
</feature>
<evidence type="ECO:0000259" key="7">
    <source>
        <dbReference type="Pfam" id="PF21088"/>
    </source>
</evidence>
<evidence type="ECO:0000313" key="9">
    <source>
        <dbReference type="Proteomes" id="UP000287247"/>
    </source>
</evidence>
<dbReference type="InterPro" id="IPR049142">
    <property type="entry name" value="MS_channel_1st"/>
</dbReference>
<feature type="transmembrane region" description="Helical" evidence="4">
    <location>
        <begin position="30"/>
        <end position="50"/>
    </location>
</feature>
<dbReference type="GO" id="GO:0005886">
    <property type="term" value="C:plasma membrane"/>
    <property type="evidence" value="ECO:0007669"/>
    <property type="project" value="UniProtKB-SubCell"/>
</dbReference>
<feature type="transmembrane region" description="Helical" evidence="4">
    <location>
        <begin position="225"/>
        <end position="246"/>
    </location>
</feature>
<comment type="subcellular location">
    <subcellularLocation>
        <location evidence="1">Cell membrane</location>
        <topology evidence="1">Multi-pass membrane protein</topology>
    </subcellularLocation>
</comment>
<dbReference type="InterPro" id="IPR006685">
    <property type="entry name" value="MscS_channel_2nd"/>
</dbReference>
<dbReference type="InterPro" id="IPR052702">
    <property type="entry name" value="MscS-like_channel"/>
</dbReference>
<keyword evidence="4" id="KW-0812">Transmembrane</keyword>
<dbReference type="InterPro" id="IPR049278">
    <property type="entry name" value="MS_channel_C"/>
</dbReference>
<dbReference type="PANTHER" id="PTHR30347:SF1">
    <property type="entry name" value="MECHANOSENSITIVE CHANNEL MSCK"/>
    <property type="match status" value="1"/>
</dbReference>
<dbReference type="GO" id="GO:0055085">
    <property type="term" value="P:transmembrane transport"/>
    <property type="evidence" value="ECO:0007669"/>
    <property type="project" value="InterPro"/>
</dbReference>
<evidence type="ECO:0000256" key="1">
    <source>
        <dbReference type="ARBA" id="ARBA00004651"/>
    </source>
</evidence>
<name>A0A401IKW0_APHSA</name>
<evidence type="ECO:0000313" key="8">
    <source>
        <dbReference type="EMBL" id="GBF81881.1"/>
    </source>
</evidence>
<feature type="transmembrane region" description="Helical" evidence="4">
    <location>
        <begin position="184"/>
        <end position="204"/>
    </location>
</feature>
<keyword evidence="9" id="KW-1185">Reference proteome</keyword>
<reference evidence="9" key="1">
    <citation type="submission" date="2017-05" db="EMBL/GenBank/DDBJ databases">
        <title>Physiological properties and genetic analysis related to exopolysaccharide production of fresh-water unicellular cyanobacterium Aphanothece sacrum, Suizenji Nori, that has been cultured as a food source in Japan.</title>
        <authorList>
            <person name="Kanesaki Y."/>
            <person name="Yoshikawa S."/>
            <person name="Ohki K."/>
        </authorList>
    </citation>
    <scope>NUCLEOTIDE SEQUENCE [LARGE SCALE GENOMIC DNA]</scope>
    <source>
        <strain evidence="9">FPU1</strain>
    </source>
</reference>
<dbReference type="InterPro" id="IPR010920">
    <property type="entry name" value="LSM_dom_sf"/>
</dbReference>
<comment type="caution">
    <text evidence="8">The sequence shown here is derived from an EMBL/GenBank/DDBJ whole genome shotgun (WGS) entry which is preliminary data.</text>
</comment>
<feature type="domain" description="Mechanosensitive ion channel MscS" evidence="5">
    <location>
        <begin position="271"/>
        <end position="333"/>
    </location>
</feature>
<dbReference type="Gene3D" id="3.30.70.100">
    <property type="match status" value="1"/>
</dbReference>
<accession>A0A401IKW0</accession>
<evidence type="ECO:0000259" key="5">
    <source>
        <dbReference type="Pfam" id="PF00924"/>
    </source>
</evidence>
<comment type="similarity">
    <text evidence="2">Belongs to the MscS (TC 1.A.23) family.</text>
</comment>
<evidence type="ECO:0000256" key="4">
    <source>
        <dbReference type="SAM" id="Phobius"/>
    </source>
</evidence>
<dbReference type="Pfam" id="PF21082">
    <property type="entry name" value="MS_channel_3rd"/>
    <property type="match status" value="1"/>
</dbReference>
<dbReference type="Gene3D" id="1.10.287.1260">
    <property type="match status" value="1"/>
</dbReference>
<feature type="transmembrane region" description="Helical" evidence="4">
    <location>
        <begin position="116"/>
        <end position="134"/>
    </location>
</feature>
<dbReference type="RefSeq" id="WP_124971278.1">
    <property type="nucleotide sequence ID" value="NZ_BDQK01000014.1"/>
</dbReference>
<dbReference type="Proteomes" id="UP000287247">
    <property type="component" value="Unassembled WGS sequence"/>
</dbReference>
<evidence type="ECO:0000259" key="6">
    <source>
        <dbReference type="Pfam" id="PF21082"/>
    </source>
</evidence>
<evidence type="ECO:0000256" key="3">
    <source>
        <dbReference type="ARBA" id="ARBA00022475"/>
    </source>
</evidence>
<dbReference type="InterPro" id="IPR011014">
    <property type="entry name" value="MscS_channel_TM-2"/>
</dbReference>
<protein>
    <submittedName>
        <fullName evidence="8">Mechanosensitive ion channel protein</fullName>
    </submittedName>
</protein>
<feature type="domain" description="Mechanosensitive ion channel MscS C-terminal" evidence="6">
    <location>
        <begin position="349"/>
        <end position="428"/>
    </location>
</feature>
<organism evidence="8 9">
    <name type="scientific">Aphanothece sacrum FPU1</name>
    <dbReference type="NCBI Taxonomy" id="1920663"/>
    <lineage>
        <taxon>Bacteria</taxon>
        <taxon>Bacillati</taxon>
        <taxon>Cyanobacteriota</taxon>
        <taxon>Cyanophyceae</taxon>
        <taxon>Oscillatoriophycideae</taxon>
        <taxon>Chroococcales</taxon>
        <taxon>Aphanothecaceae</taxon>
        <taxon>Aphanothece</taxon>
    </lineage>
</organism>
<dbReference type="AlphaFoldDB" id="A0A401IKW0"/>
<feature type="transmembrane region" description="Helical" evidence="4">
    <location>
        <begin position="252"/>
        <end position="272"/>
    </location>
</feature>